<keyword evidence="1" id="KW-0812">Transmembrane</keyword>
<organism evidence="2 3">
    <name type="scientific">Phialocephala subalpina</name>
    <dbReference type="NCBI Taxonomy" id="576137"/>
    <lineage>
        <taxon>Eukaryota</taxon>
        <taxon>Fungi</taxon>
        <taxon>Dikarya</taxon>
        <taxon>Ascomycota</taxon>
        <taxon>Pezizomycotina</taxon>
        <taxon>Leotiomycetes</taxon>
        <taxon>Helotiales</taxon>
        <taxon>Mollisiaceae</taxon>
        <taxon>Phialocephala</taxon>
        <taxon>Phialocephala fortinii species complex</taxon>
    </lineage>
</organism>
<accession>A0A1L7XGK2</accession>
<evidence type="ECO:0000256" key="1">
    <source>
        <dbReference type="SAM" id="Phobius"/>
    </source>
</evidence>
<sequence length="406" mass="44126">MGTKIFVFSTIAITLLAVFYEIALKDLIFITLGVGRPHQKISEFPYKCTRLHSPLLESCEDMVLDESSQTLYAACSSVKSRRGWSPGGDKYNLTSRDGNDHVSVLDIDNPGLDGLYNLHTLTITGNYLSSTGGKGIDIHGLDIEHLSPTRLRFWMINHRPAVDEFGKVLDGNLVGANSTIEVFEHEIGSGELDWVRTIWSVVVQTPNNLVAAGDGGVLITNDHTSKTGNLRRLEMILGGGSVAYCNLSSPNCTYALTTGFQFANGITRINNTILVAHSAKGHLTAHTFHHSNKTLAAGTKIPLKMPMDNLSLDSKDDIYIAAFPKVLSLIQAMDGAEPPAGSWVEIPSTVFRVRRQGEEWKVEKVLEDIEGVKLPGSTVVVHDVKTGALWMGGVASPFITVCVPIS</sequence>
<keyword evidence="1" id="KW-0472">Membrane</keyword>
<evidence type="ECO:0000313" key="2">
    <source>
        <dbReference type="EMBL" id="CZR64077.1"/>
    </source>
</evidence>
<keyword evidence="3" id="KW-1185">Reference proteome</keyword>
<dbReference type="SUPFAM" id="SSF63829">
    <property type="entry name" value="Calcium-dependent phosphotriesterase"/>
    <property type="match status" value="1"/>
</dbReference>
<dbReference type="InterPro" id="IPR051288">
    <property type="entry name" value="Serum_paraoxonase/arylesterase"/>
</dbReference>
<dbReference type="Gene3D" id="2.120.10.30">
    <property type="entry name" value="TolB, C-terminal domain"/>
    <property type="match status" value="1"/>
</dbReference>
<name>A0A1L7XGK2_9HELO</name>
<proteinExistence type="predicted"/>
<dbReference type="OrthoDB" id="5307922at2759"/>
<dbReference type="PANTHER" id="PTHR11799">
    <property type="entry name" value="PARAOXONASE"/>
    <property type="match status" value="1"/>
</dbReference>
<dbReference type="PANTHER" id="PTHR11799:SF20">
    <property type="entry name" value="SMP-30_GLUCONOLACTONASE_LRE-LIKE REGION DOMAIN-CONTAINING PROTEIN"/>
    <property type="match status" value="1"/>
</dbReference>
<protein>
    <submittedName>
        <fullName evidence="2">Related to serum paraoxonase/arylesterase</fullName>
    </submittedName>
</protein>
<dbReference type="Proteomes" id="UP000184330">
    <property type="component" value="Unassembled WGS sequence"/>
</dbReference>
<dbReference type="InterPro" id="IPR011042">
    <property type="entry name" value="6-blade_b-propeller_TolB-like"/>
</dbReference>
<dbReference type="EMBL" id="FJOG01000025">
    <property type="protein sequence ID" value="CZR64077.1"/>
    <property type="molecule type" value="Genomic_DNA"/>
</dbReference>
<reference evidence="2 3" key="1">
    <citation type="submission" date="2016-03" db="EMBL/GenBank/DDBJ databases">
        <authorList>
            <person name="Ploux O."/>
        </authorList>
    </citation>
    <scope>NUCLEOTIDE SEQUENCE [LARGE SCALE GENOMIC DNA]</scope>
    <source>
        <strain evidence="2 3">UAMH 11012</strain>
    </source>
</reference>
<evidence type="ECO:0000313" key="3">
    <source>
        <dbReference type="Proteomes" id="UP000184330"/>
    </source>
</evidence>
<feature type="transmembrane region" description="Helical" evidence="1">
    <location>
        <begin position="6"/>
        <end position="24"/>
    </location>
</feature>
<keyword evidence="1" id="KW-1133">Transmembrane helix</keyword>
<dbReference type="AlphaFoldDB" id="A0A1L7XGK2"/>
<gene>
    <name evidence="2" type="ORF">PAC_13974</name>
</gene>